<gene>
    <name evidence="10" type="primary">DUS4L</name>
</gene>
<dbReference type="GO" id="GO:0050660">
    <property type="term" value="F:flavin adenine dinucleotide binding"/>
    <property type="evidence" value="ECO:0007669"/>
    <property type="project" value="InterPro"/>
</dbReference>
<reference evidence="10" key="1">
    <citation type="submission" date="2009-03" db="EMBL/GenBank/DDBJ databases">
        <title>Caligus clemensi ESTs and full-length cDNAs.</title>
        <authorList>
            <person name="Yasuike M."/>
            <person name="von Schalburg K."/>
            <person name="Cooper G."/>
            <person name="Leong J."/>
            <person name="Jones S.R.M."/>
            <person name="Koop B.F."/>
        </authorList>
    </citation>
    <scope>NUCLEOTIDE SEQUENCE</scope>
    <source>
        <tissue evidence="10">Whole</tissue>
    </source>
</reference>
<dbReference type="InterPro" id="IPR001269">
    <property type="entry name" value="DUS_fam"/>
</dbReference>
<dbReference type="PIRSF" id="PIRSF006621">
    <property type="entry name" value="Dus"/>
    <property type="match status" value="1"/>
</dbReference>
<evidence type="ECO:0000256" key="4">
    <source>
        <dbReference type="ARBA" id="ARBA00022694"/>
    </source>
</evidence>
<evidence type="ECO:0000256" key="8">
    <source>
        <dbReference type="PIRSR" id="PIRSR006621-2"/>
    </source>
</evidence>
<sequence length="308" mass="34275">MTKSYNYFKEGQLTKMGAPMVRYSKLPFRRLILSYGADVAFSPMILADSFVSSPEARFNEFTTDPLRDRPLIVQFASKSVDDFVSAAQLVAPHAEGVDLNCGCPQGWAIREGIGAALLQRPEFISDVVRSTKNRTQHSLSVSVKIRLQKDHRRTWDLVKAVENAGADFITVHGRTKDQQSGDPVDLEGVKYVKESLSIPVVANGDIKSLHEAHCVRELTGVDGVMAARGLLENPAMYAGYGITPKECVEDWLRISLETGTPFQTFHHHLSYMLERSLSRNERKVFNAIGSTPGILDYLQDNLCITSKI</sequence>
<feature type="binding site" evidence="8">
    <location>
        <position position="172"/>
    </location>
    <ligand>
        <name>FMN</name>
        <dbReference type="ChEBI" id="CHEBI:58210"/>
    </ligand>
</feature>
<keyword evidence="2 6" id="KW-0285">Flavoprotein</keyword>
<feature type="active site" description="Proton donor" evidence="7">
    <location>
        <position position="103"/>
    </location>
</feature>
<keyword evidence="3 6" id="KW-0288">FMN</keyword>
<dbReference type="AlphaFoldDB" id="C1C074"/>
<keyword evidence="5 6" id="KW-0560">Oxidoreductase</keyword>
<dbReference type="EMBL" id="BT080253">
    <property type="protein sequence ID" value="ACO14677.1"/>
    <property type="molecule type" value="mRNA"/>
</dbReference>
<organism evidence="10">
    <name type="scientific">Caligus clemensi</name>
    <name type="common">Sea louse</name>
    <dbReference type="NCBI Taxonomy" id="344056"/>
    <lineage>
        <taxon>Eukaryota</taxon>
        <taxon>Metazoa</taxon>
        <taxon>Ecdysozoa</taxon>
        <taxon>Arthropoda</taxon>
        <taxon>Crustacea</taxon>
        <taxon>Multicrustacea</taxon>
        <taxon>Hexanauplia</taxon>
        <taxon>Copepoda</taxon>
        <taxon>Siphonostomatoida</taxon>
        <taxon>Caligidae</taxon>
        <taxon>Caligus</taxon>
    </lineage>
</organism>
<dbReference type="GO" id="GO:0017150">
    <property type="term" value="F:tRNA dihydrouridine synthase activity"/>
    <property type="evidence" value="ECO:0007669"/>
    <property type="project" value="InterPro"/>
</dbReference>
<comment type="similarity">
    <text evidence="6">Belongs to the dus family.</text>
</comment>
<evidence type="ECO:0000256" key="6">
    <source>
        <dbReference type="PIRNR" id="PIRNR006621"/>
    </source>
</evidence>
<protein>
    <recommendedName>
        <fullName evidence="6">tRNA-dihydrouridine synthase</fullName>
        <ecNumber evidence="6">1.3.1.-</ecNumber>
    </recommendedName>
</protein>
<comment type="function">
    <text evidence="6">Catalyzes the synthesis of dihydrouridine, a modified base found in the D-loop of most tRNAs.</text>
</comment>
<dbReference type="Pfam" id="PF01207">
    <property type="entry name" value="Dus"/>
    <property type="match status" value="1"/>
</dbReference>
<evidence type="ECO:0000256" key="7">
    <source>
        <dbReference type="PIRSR" id="PIRSR006621-1"/>
    </source>
</evidence>
<dbReference type="EC" id="1.3.1.-" evidence="6"/>
<evidence type="ECO:0000256" key="5">
    <source>
        <dbReference type="ARBA" id="ARBA00023002"/>
    </source>
</evidence>
<accession>C1C074</accession>
<evidence type="ECO:0000313" key="10">
    <source>
        <dbReference type="EMBL" id="ACO14677.1"/>
    </source>
</evidence>
<evidence type="ECO:0000256" key="1">
    <source>
        <dbReference type="ARBA" id="ARBA00001917"/>
    </source>
</evidence>
<evidence type="ECO:0000259" key="9">
    <source>
        <dbReference type="Pfam" id="PF01207"/>
    </source>
</evidence>
<evidence type="ECO:0000256" key="2">
    <source>
        <dbReference type="ARBA" id="ARBA00022630"/>
    </source>
</evidence>
<dbReference type="InterPro" id="IPR013785">
    <property type="entry name" value="Aldolase_TIM"/>
</dbReference>
<feature type="binding site" evidence="8">
    <location>
        <position position="74"/>
    </location>
    <ligand>
        <name>FMN</name>
        <dbReference type="ChEBI" id="CHEBI:58210"/>
    </ligand>
</feature>
<dbReference type="InterPro" id="IPR035587">
    <property type="entry name" value="DUS-like_FMN-bd"/>
</dbReference>
<keyword evidence="8" id="KW-0547">Nucleotide-binding</keyword>
<dbReference type="Gene3D" id="3.20.20.70">
    <property type="entry name" value="Aldolase class I"/>
    <property type="match status" value="1"/>
</dbReference>
<name>C1C074_CALCM</name>
<dbReference type="CDD" id="cd02801">
    <property type="entry name" value="DUS_like_FMN"/>
    <property type="match status" value="1"/>
</dbReference>
<feature type="binding site" evidence="8">
    <location>
        <begin position="227"/>
        <end position="228"/>
    </location>
    <ligand>
        <name>FMN</name>
        <dbReference type="ChEBI" id="CHEBI:58210"/>
    </ligand>
</feature>
<dbReference type="PANTHER" id="PTHR11082:SF31">
    <property type="entry name" value="TRNA-DIHYDROURIDINE(20A_20B) SYNTHASE [NAD(P)+]-LIKE"/>
    <property type="match status" value="1"/>
</dbReference>
<feature type="binding site" evidence="8">
    <location>
        <begin position="19"/>
        <end position="21"/>
    </location>
    <ligand>
        <name>FMN</name>
        <dbReference type="ChEBI" id="CHEBI:58210"/>
    </ligand>
</feature>
<dbReference type="SUPFAM" id="SSF51395">
    <property type="entry name" value="FMN-linked oxidoreductases"/>
    <property type="match status" value="1"/>
</dbReference>
<proteinExistence type="evidence at transcript level"/>
<comment type="cofactor">
    <cofactor evidence="1 6 8">
        <name>FMN</name>
        <dbReference type="ChEBI" id="CHEBI:58210"/>
    </cofactor>
</comment>
<keyword evidence="4 6" id="KW-0819">tRNA processing</keyword>
<dbReference type="PROSITE" id="PS01136">
    <property type="entry name" value="UPF0034"/>
    <property type="match status" value="1"/>
</dbReference>
<dbReference type="PANTHER" id="PTHR11082">
    <property type="entry name" value="TRNA-DIHYDROURIDINE SYNTHASE"/>
    <property type="match status" value="1"/>
</dbReference>
<dbReference type="InterPro" id="IPR018517">
    <property type="entry name" value="tRNA_hU_synthase_CS"/>
</dbReference>
<evidence type="ECO:0000256" key="3">
    <source>
        <dbReference type="ARBA" id="ARBA00022643"/>
    </source>
</evidence>
<feature type="domain" description="DUS-like FMN-binding" evidence="9">
    <location>
        <begin position="18"/>
        <end position="276"/>
    </location>
</feature>